<dbReference type="InterPro" id="IPR009056">
    <property type="entry name" value="Cyt_c-like_dom"/>
</dbReference>
<dbReference type="PRINTS" id="PR00605">
    <property type="entry name" value="CYTCHROMECIC"/>
</dbReference>
<evidence type="ECO:0000256" key="2">
    <source>
        <dbReference type="ARBA" id="ARBA00022617"/>
    </source>
</evidence>
<evidence type="ECO:0000256" key="3">
    <source>
        <dbReference type="ARBA" id="ARBA00022723"/>
    </source>
</evidence>
<keyword evidence="6" id="KW-0812">Transmembrane</keyword>
<keyword evidence="5" id="KW-0408">Iron</keyword>
<keyword evidence="4" id="KW-0249">Electron transport</keyword>
<keyword evidence="6" id="KW-0472">Membrane</keyword>
<evidence type="ECO:0000256" key="5">
    <source>
        <dbReference type="ARBA" id="ARBA00023004"/>
    </source>
</evidence>
<feature type="transmembrane region" description="Helical" evidence="6">
    <location>
        <begin position="75"/>
        <end position="94"/>
    </location>
</feature>
<dbReference type="AlphaFoldDB" id="A0A6J6NI86"/>
<feature type="transmembrane region" description="Helical" evidence="6">
    <location>
        <begin position="12"/>
        <end position="34"/>
    </location>
</feature>
<gene>
    <name evidence="8" type="ORF">UFOPK2366_00403</name>
</gene>
<dbReference type="Pfam" id="PF00034">
    <property type="entry name" value="Cytochrom_C"/>
    <property type="match status" value="2"/>
</dbReference>
<organism evidence="8">
    <name type="scientific">freshwater metagenome</name>
    <dbReference type="NCBI Taxonomy" id="449393"/>
    <lineage>
        <taxon>unclassified sequences</taxon>
        <taxon>metagenomes</taxon>
        <taxon>ecological metagenomes</taxon>
    </lineage>
</organism>
<dbReference type="SUPFAM" id="SSF46626">
    <property type="entry name" value="Cytochrome c"/>
    <property type="match status" value="2"/>
</dbReference>
<dbReference type="GO" id="GO:0009055">
    <property type="term" value="F:electron transfer activity"/>
    <property type="evidence" value="ECO:0007669"/>
    <property type="project" value="InterPro"/>
</dbReference>
<proteinExistence type="predicted"/>
<feature type="domain" description="Cytochrome c" evidence="7">
    <location>
        <begin position="109"/>
        <end position="216"/>
    </location>
</feature>
<feature type="domain" description="Cytochrome c" evidence="7">
    <location>
        <begin position="257"/>
        <end position="363"/>
    </location>
</feature>
<evidence type="ECO:0000256" key="6">
    <source>
        <dbReference type="SAM" id="Phobius"/>
    </source>
</evidence>
<keyword evidence="3" id="KW-0479">Metal-binding</keyword>
<dbReference type="InterPro" id="IPR008168">
    <property type="entry name" value="Cyt_C_IC"/>
</dbReference>
<accession>A0A6J6NI86</accession>
<keyword evidence="2" id="KW-0349">Heme</keyword>
<keyword evidence="1" id="KW-0813">Transport</keyword>
<evidence type="ECO:0000259" key="7">
    <source>
        <dbReference type="PROSITE" id="PS51007"/>
    </source>
</evidence>
<evidence type="ECO:0000313" key="8">
    <source>
        <dbReference type="EMBL" id="CAB4684345.1"/>
    </source>
</evidence>
<name>A0A6J6NI86_9ZZZZ</name>
<dbReference type="InterPro" id="IPR036909">
    <property type="entry name" value="Cyt_c-like_dom_sf"/>
</dbReference>
<evidence type="ECO:0000256" key="1">
    <source>
        <dbReference type="ARBA" id="ARBA00022448"/>
    </source>
</evidence>
<protein>
    <submittedName>
        <fullName evidence="8">Unannotated protein</fullName>
    </submittedName>
</protein>
<dbReference type="Gene3D" id="1.10.760.10">
    <property type="entry name" value="Cytochrome c-like domain"/>
    <property type="match status" value="2"/>
</dbReference>
<evidence type="ECO:0000256" key="4">
    <source>
        <dbReference type="ARBA" id="ARBA00022982"/>
    </source>
</evidence>
<dbReference type="GO" id="GO:0020037">
    <property type="term" value="F:heme binding"/>
    <property type="evidence" value="ECO:0007669"/>
    <property type="project" value="InterPro"/>
</dbReference>
<dbReference type="PROSITE" id="PS51007">
    <property type="entry name" value="CYTC"/>
    <property type="match status" value="2"/>
</dbReference>
<sequence length="363" mass="39254">MHYGRGVNSFMLASTTTNIAYIILFVIVAGYVVYAMSNRKSARPELGSEIELAPNRKQYYDDEILEGRRLERVQFIGLLFLVVSVVGLPLYWVLEPSRLVGAKEYSVQRAEGWGEELFQPTAKGGFNCAGCHGGMTATGGVAAYAITDPKTNEVKAVSWRAPALNAVFYRYSEDEVRFILNYGRPFSPMSPWGLAGGGPMNSQQIDNLIAYLKSIQLPRSGCAANEPDDRVCATGTLEAAQQQAITDSANKLVADGTYKSYGEALFNLDTNSGAYSCARCHTQGWSYGDPGQAGQGGLGPNLTGGASNAHFPSEADQIDFVKKGSELGKKYGLQGQGSGRMPGFGKMLTDEQIKAIIEYVRSL</sequence>
<dbReference type="EMBL" id="CAEZXM010000052">
    <property type="protein sequence ID" value="CAB4684345.1"/>
    <property type="molecule type" value="Genomic_DNA"/>
</dbReference>
<reference evidence="8" key="1">
    <citation type="submission" date="2020-05" db="EMBL/GenBank/DDBJ databases">
        <authorList>
            <person name="Chiriac C."/>
            <person name="Salcher M."/>
            <person name="Ghai R."/>
            <person name="Kavagutti S V."/>
        </authorList>
    </citation>
    <scope>NUCLEOTIDE SEQUENCE</scope>
</reference>
<dbReference type="GO" id="GO:0005506">
    <property type="term" value="F:iron ion binding"/>
    <property type="evidence" value="ECO:0007669"/>
    <property type="project" value="InterPro"/>
</dbReference>
<keyword evidence="6" id="KW-1133">Transmembrane helix</keyword>